<name>K0F0Q7_NOCB7</name>
<dbReference type="Proteomes" id="UP000006304">
    <property type="component" value="Chromosome"/>
</dbReference>
<dbReference type="RefSeq" id="WP_014985580.1">
    <property type="nucleotide sequence ID" value="NC_018681.1"/>
</dbReference>
<sequence>MIDDLSADAGEDDAPDWSARSYEVFNPDRTVGVACGRDGAVIGLHISDEACDNGDTWLAAEIVKLARLAHVKSRVGLRAEMEHKGTKPYAIDFFELPTQDSYRALERAEYGETTEPGR</sequence>
<dbReference type="EMBL" id="CP003876">
    <property type="protein sequence ID" value="AFU02725.1"/>
    <property type="molecule type" value="Genomic_DNA"/>
</dbReference>
<keyword evidence="2" id="KW-1185">Reference proteome</keyword>
<evidence type="ECO:0000313" key="2">
    <source>
        <dbReference type="Proteomes" id="UP000006304"/>
    </source>
</evidence>
<dbReference type="KEGG" id="nbr:O3I_023850"/>
<dbReference type="STRING" id="1133849.O3I_023850"/>
<reference evidence="1 2" key="1">
    <citation type="journal article" date="2012" name="J. Bacteriol.">
        <title>Complete genome sequence of Nocardia brasiliensis HUJEG-1.</title>
        <authorList>
            <person name="Vera-Cabrera L."/>
            <person name="Ortiz-Lopez R."/>
            <person name="Elizondo-Gonzalez R."/>
            <person name="Perez-Maya A.A."/>
            <person name="Ocampo-Candiani J."/>
        </authorList>
    </citation>
    <scope>NUCLEOTIDE SEQUENCE [LARGE SCALE GENOMIC DNA]</scope>
    <source>
        <strain evidence="2">ATCC 700358</strain>
    </source>
</reference>
<dbReference type="eggNOG" id="ENOG503289G">
    <property type="taxonomic scope" value="Bacteria"/>
</dbReference>
<accession>K0F0Q7</accession>
<organism evidence="1 2">
    <name type="scientific">Nocardia brasiliensis (strain ATCC 700358 / HUJEG-1)</name>
    <dbReference type="NCBI Taxonomy" id="1133849"/>
    <lineage>
        <taxon>Bacteria</taxon>
        <taxon>Bacillati</taxon>
        <taxon>Actinomycetota</taxon>
        <taxon>Actinomycetes</taxon>
        <taxon>Mycobacteriales</taxon>
        <taxon>Nocardiaceae</taxon>
        <taxon>Nocardia</taxon>
    </lineage>
</organism>
<proteinExistence type="predicted"/>
<dbReference type="HOGENOM" id="CLU_2082362_0_0_11"/>
<protein>
    <submittedName>
        <fullName evidence="1">Uncharacterized protein</fullName>
    </submittedName>
</protein>
<dbReference type="AlphaFoldDB" id="K0F0Q7"/>
<gene>
    <name evidence="1" type="ORF">O3I_023850</name>
</gene>
<evidence type="ECO:0000313" key="1">
    <source>
        <dbReference type="EMBL" id="AFU02725.1"/>
    </source>
</evidence>